<proteinExistence type="predicted"/>
<evidence type="ECO:0000313" key="1">
    <source>
        <dbReference type="EMBL" id="OLF95913.1"/>
    </source>
</evidence>
<evidence type="ECO:0000313" key="2">
    <source>
        <dbReference type="Proteomes" id="UP000185604"/>
    </source>
</evidence>
<gene>
    <name evidence="1" type="ORF">B4121_1475</name>
</gene>
<dbReference type="Proteomes" id="UP000185604">
    <property type="component" value="Unassembled WGS sequence"/>
</dbReference>
<dbReference type="EMBL" id="LKPO01000008">
    <property type="protein sequence ID" value="OLF95913.1"/>
    <property type="molecule type" value="Genomic_DNA"/>
</dbReference>
<organism evidence="1 2">
    <name type="scientific">Bacillus paralicheniformis</name>
    <dbReference type="NCBI Taxonomy" id="1648923"/>
    <lineage>
        <taxon>Bacteria</taxon>
        <taxon>Bacillati</taxon>
        <taxon>Bacillota</taxon>
        <taxon>Bacilli</taxon>
        <taxon>Bacillales</taxon>
        <taxon>Bacillaceae</taxon>
        <taxon>Bacillus</taxon>
    </lineage>
</organism>
<name>A0A7Z0WZG0_9BACI</name>
<dbReference type="AlphaFoldDB" id="A0A7Z0WZG0"/>
<protein>
    <submittedName>
        <fullName evidence="1">Uncharacterized protein</fullName>
    </submittedName>
</protein>
<comment type="caution">
    <text evidence="1">The sequence shown here is derived from an EMBL/GenBank/DDBJ whole genome shotgun (WGS) entry which is preliminary data.</text>
</comment>
<reference evidence="1 2" key="1">
    <citation type="journal article" date="2016" name="Front. Microbiol.">
        <title>High-Level Heat Resistance of Spores of Bacillus amyloliquefaciens and Bacillus licheniformis Results from the Presence of a spoVA Operon in a Tn1546 Transposon.</title>
        <authorList>
            <person name="Berendsen E.M."/>
            <person name="Koning R.A."/>
            <person name="Boekhorst J."/>
            <person name="de Jong A."/>
            <person name="Kuipers O.P."/>
            <person name="Wells-Bennik M.H."/>
        </authorList>
    </citation>
    <scope>NUCLEOTIDE SEQUENCE [LARGE SCALE GENOMIC DNA]</scope>
    <source>
        <strain evidence="1 2">B4121</strain>
    </source>
</reference>
<sequence>MMVFVNVLLTAAFLTEAFMGFLWTFSKEKSDEFFRKWRRMDRESSHFSV</sequence>
<accession>A0A7Z0WZG0</accession>